<evidence type="ECO:0000313" key="1">
    <source>
        <dbReference type="EMBL" id="THD06586.1"/>
    </source>
</evidence>
<keyword evidence="2" id="KW-1185">Reference proteome</keyword>
<evidence type="ECO:0000313" key="2">
    <source>
        <dbReference type="Proteomes" id="UP000306317"/>
    </source>
</evidence>
<accession>A0A4S3KDN9</accession>
<protein>
    <recommendedName>
        <fullName evidence="3">Lipoprotein</fullName>
    </recommendedName>
</protein>
<gene>
    <name evidence="1" type="ORF">B1991_12190</name>
</gene>
<dbReference type="AlphaFoldDB" id="A0A4S3KDN9"/>
<sequence>MLAMVAAALLGGCATGYHSDKGVIRGYTGGYWEQPGPGELLKVGFSGNGYIDRDTTHAYLMYRCAELALQRHKPYFRLYESLPDAIRDRPSMDLTVGRVAGAMGDWVFVLFDQDYSAGDLDADGVEKRYASYIHAQGGQR</sequence>
<proteinExistence type="predicted"/>
<organism evidence="1 2">
    <name type="scientific">Rhodanobacter lindaniclasticus</name>
    <dbReference type="NCBI Taxonomy" id="75310"/>
    <lineage>
        <taxon>Bacteria</taxon>
        <taxon>Pseudomonadati</taxon>
        <taxon>Pseudomonadota</taxon>
        <taxon>Gammaproteobacteria</taxon>
        <taxon>Lysobacterales</taxon>
        <taxon>Rhodanobacteraceae</taxon>
        <taxon>Rhodanobacter</taxon>
    </lineage>
</organism>
<dbReference type="NCBIfam" id="NF047637">
    <property type="entry name" value="lipo_CC0125"/>
    <property type="match status" value="1"/>
</dbReference>
<reference evidence="1 2" key="1">
    <citation type="submission" date="2017-02" db="EMBL/GenBank/DDBJ databases">
        <title>Whole genome sequencing of Rhodanobacter lindaniclasticus DSM 17932.</title>
        <authorList>
            <person name="Kumar S."/>
            <person name="Patil P."/>
            <person name="Patil P.B."/>
        </authorList>
    </citation>
    <scope>NUCLEOTIDE SEQUENCE [LARGE SCALE GENOMIC DNA]</scope>
    <source>
        <strain evidence="1 2">DSM 17932</strain>
    </source>
</reference>
<dbReference type="EMBL" id="MWIO01000032">
    <property type="protein sequence ID" value="THD06586.1"/>
    <property type="molecule type" value="Genomic_DNA"/>
</dbReference>
<name>A0A4S3KDN9_9GAMM</name>
<evidence type="ECO:0008006" key="3">
    <source>
        <dbReference type="Google" id="ProtNLM"/>
    </source>
</evidence>
<dbReference type="Proteomes" id="UP000306317">
    <property type="component" value="Unassembled WGS sequence"/>
</dbReference>
<comment type="caution">
    <text evidence="1">The sequence shown here is derived from an EMBL/GenBank/DDBJ whole genome shotgun (WGS) entry which is preliminary data.</text>
</comment>